<dbReference type="Proteomes" id="UP000027219">
    <property type="component" value="Unassembled WGS sequence"/>
</dbReference>
<dbReference type="OrthoDB" id="675397at2"/>
<dbReference type="PROSITE" id="PS50883">
    <property type="entry name" value="EAL"/>
    <property type="match status" value="1"/>
</dbReference>
<keyword evidence="1" id="KW-0472">Membrane</keyword>
<dbReference type="SMART" id="SM00052">
    <property type="entry name" value="EAL"/>
    <property type="match status" value="1"/>
</dbReference>
<dbReference type="PANTHER" id="PTHR33121">
    <property type="entry name" value="CYCLIC DI-GMP PHOSPHODIESTERASE PDEF"/>
    <property type="match status" value="1"/>
</dbReference>
<dbReference type="SUPFAM" id="SSF141868">
    <property type="entry name" value="EAL domain-like"/>
    <property type="match status" value="1"/>
</dbReference>
<dbReference type="RefSeq" id="WP_050487396.1">
    <property type="nucleotide sequence ID" value="NZ_JFFR01000013.1"/>
</dbReference>
<comment type="caution">
    <text evidence="3">The sequence shown here is derived from an EMBL/GenBank/DDBJ whole genome shotgun (WGS) entry which is preliminary data.</text>
</comment>
<sequence>MRLSNKQAIITLTVSILIAGFSTFLFTHNTLKTKSAAFAEDFQSIIHYAQFRKKELITRFETDSCNDYTISLKDNLVTSVYLIDEDDKIICYSGDAVPPFGSSSEYYQNVTILPQGLLLKSALNDINAFMFIHQDFIEKRTKSIFGDAFEYIEFFSNHDINHDVLTFGYYDFGPVVARIDIKRSHYISLFARILLFTTGILFFLSHWFLNNSNIETKTLKYLKEAIKNQTFTMNYQPLVDKNENIRGFEALIRWNHPEIGFVSPDDFIPLAEQHGLIHGLTDCVFEMVINELTQSDWRFEGERIGINVPPSYIEATSNLEKLRHYYEQISCIGYEPVIELTERELITNDSLTQLQKVKELGYLIAIDDFGTGYTGLSMLSQLPIDYIKVDRFFVNSIENESVNVQLLETILHLGKKLNLPIVAEGVETHAQADYLKAHDCDRLQGYLFAKPMPWSETKQYL</sequence>
<dbReference type="Pfam" id="PF00563">
    <property type="entry name" value="EAL"/>
    <property type="match status" value="1"/>
</dbReference>
<protein>
    <submittedName>
        <fullName evidence="3">Diguanylate phosphodiesterase</fullName>
    </submittedName>
</protein>
<feature type="transmembrane region" description="Helical" evidence="1">
    <location>
        <begin position="189"/>
        <end position="209"/>
    </location>
</feature>
<feature type="transmembrane region" description="Helical" evidence="1">
    <location>
        <begin position="6"/>
        <end position="26"/>
    </location>
</feature>
<dbReference type="InterPro" id="IPR001633">
    <property type="entry name" value="EAL_dom"/>
</dbReference>
<evidence type="ECO:0000259" key="2">
    <source>
        <dbReference type="PROSITE" id="PS50883"/>
    </source>
</evidence>
<dbReference type="AlphaFoldDB" id="A0A066UXI2"/>
<dbReference type="PANTHER" id="PTHR33121:SF79">
    <property type="entry name" value="CYCLIC DI-GMP PHOSPHODIESTERASE PDED-RELATED"/>
    <property type="match status" value="1"/>
</dbReference>
<proteinExistence type="predicted"/>
<name>A0A066UXI2_9VIBR</name>
<gene>
    <name evidence="3" type="ORF">VFDL14_22905</name>
</gene>
<accession>A0A066UXI2</accession>
<evidence type="ECO:0000256" key="1">
    <source>
        <dbReference type="SAM" id="Phobius"/>
    </source>
</evidence>
<dbReference type="GO" id="GO:0071111">
    <property type="term" value="F:cyclic-guanylate-specific phosphodiesterase activity"/>
    <property type="evidence" value="ECO:0007669"/>
    <property type="project" value="InterPro"/>
</dbReference>
<dbReference type="CDD" id="cd01948">
    <property type="entry name" value="EAL"/>
    <property type="match status" value="1"/>
</dbReference>
<keyword evidence="1" id="KW-1133">Transmembrane helix</keyword>
<keyword evidence="4" id="KW-1185">Reference proteome</keyword>
<dbReference type="EMBL" id="JFFR01000013">
    <property type="protein sequence ID" value="KDN28958.1"/>
    <property type="molecule type" value="Genomic_DNA"/>
</dbReference>
<keyword evidence="1" id="KW-0812">Transmembrane</keyword>
<dbReference type="InterPro" id="IPR050706">
    <property type="entry name" value="Cyclic-di-GMP_PDE-like"/>
</dbReference>
<dbReference type="Gene3D" id="3.20.20.450">
    <property type="entry name" value="EAL domain"/>
    <property type="match status" value="1"/>
</dbReference>
<organism evidence="3 4">
    <name type="scientific">Vibrio fortis</name>
    <dbReference type="NCBI Taxonomy" id="212667"/>
    <lineage>
        <taxon>Bacteria</taxon>
        <taxon>Pseudomonadati</taxon>
        <taxon>Pseudomonadota</taxon>
        <taxon>Gammaproteobacteria</taxon>
        <taxon>Vibrionales</taxon>
        <taxon>Vibrionaceae</taxon>
        <taxon>Vibrio</taxon>
    </lineage>
</organism>
<dbReference type="STRING" id="212667.VFDL14_22905"/>
<evidence type="ECO:0000313" key="3">
    <source>
        <dbReference type="EMBL" id="KDN28958.1"/>
    </source>
</evidence>
<reference evidence="3 4" key="1">
    <citation type="submission" date="2014-02" db="EMBL/GenBank/DDBJ databases">
        <title>Vibrio fortis Dalian14 Genome Sequencing.</title>
        <authorList>
            <person name="Wang Y."/>
            <person name="Song L."/>
            <person name="Liu G."/>
            <person name="Ding J."/>
        </authorList>
    </citation>
    <scope>NUCLEOTIDE SEQUENCE [LARGE SCALE GENOMIC DNA]</scope>
    <source>
        <strain evidence="3 4">Dalian14</strain>
    </source>
</reference>
<dbReference type="InterPro" id="IPR035919">
    <property type="entry name" value="EAL_sf"/>
</dbReference>
<evidence type="ECO:0000313" key="4">
    <source>
        <dbReference type="Proteomes" id="UP000027219"/>
    </source>
</evidence>
<feature type="domain" description="EAL" evidence="2">
    <location>
        <begin position="215"/>
        <end position="461"/>
    </location>
</feature>